<dbReference type="InterPro" id="IPR016181">
    <property type="entry name" value="Acyl_CoA_acyltransferase"/>
</dbReference>
<dbReference type="Proteomes" id="UP000198894">
    <property type="component" value="Unassembled WGS sequence"/>
</dbReference>
<name>A0A1G8VR48_9HYPH</name>
<evidence type="ECO:0000313" key="3">
    <source>
        <dbReference type="Proteomes" id="UP000198894"/>
    </source>
</evidence>
<gene>
    <name evidence="2" type="ORF">SAMN05428953_10857</name>
</gene>
<dbReference type="InterPro" id="IPR000182">
    <property type="entry name" value="GNAT_dom"/>
</dbReference>
<feature type="domain" description="N-acetyltransferase" evidence="1">
    <location>
        <begin position="6"/>
        <end position="141"/>
    </location>
</feature>
<dbReference type="Gene3D" id="3.40.630.30">
    <property type="match status" value="1"/>
</dbReference>
<dbReference type="CDD" id="cd04301">
    <property type="entry name" value="NAT_SF"/>
    <property type="match status" value="1"/>
</dbReference>
<dbReference type="RefSeq" id="WP_091594629.1">
    <property type="nucleotide sequence ID" value="NZ_FNEE01000008.1"/>
</dbReference>
<evidence type="ECO:0000259" key="1">
    <source>
        <dbReference type="PROSITE" id="PS51186"/>
    </source>
</evidence>
<reference evidence="3" key="1">
    <citation type="submission" date="2016-10" db="EMBL/GenBank/DDBJ databases">
        <authorList>
            <person name="Varghese N."/>
            <person name="Submissions S."/>
        </authorList>
    </citation>
    <scope>NUCLEOTIDE SEQUENCE [LARGE SCALE GENOMIC DNA]</scope>
    <source>
        <strain evidence="3">CGMCC 1.11022</strain>
    </source>
</reference>
<keyword evidence="3" id="KW-1185">Reference proteome</keyword>
<accession>A0A1G8VR48</accession>
<keyword evidence="2" id="KW-0808">Transferase</keyword>
<dbReference type="GO" id="GO:0016747">
    <property type="term" value="F:acyltransferase activity, transferring groups other than amino-acyl groups"/>
    <property type="evidence" value="ECO:0007669"/>
    <property type="project" value="InterPro"/>
</dbReference>
<proteinExistence type="predicted"/>
<sequence>MSLADVKYLPETPAHDPEIEAINDEAFGPGRFVLGAYKIREGGPHERALSFVAVDGAIVVASVRMTRIAAGAGRALMLGPLAVRPAYKNLGIGRRLVAIALEATAKAGMPAVMLVGDEPYYGPLGFKRIPRGQISMPRPVDPDRLLSHEIVPGAMARLVGEVCHADQARIAAQIAAMA</sequence>
<dbReference type="PROSITE" id="PS51186">
    <property type="entry name" value="GNAT"/>
    <property type="match status" value="1"/>
</dbReference>
<dbReference type="EMBL" id="FNEE01000008">
    <property type="protein sequence ID" value="SDJ68558.1"/>
    <property type="molecule type" value="Genomic_DNA"/>
</dbReference>
<dbReference type="SUPFAM" id="SSF55729">
    <property type="entry name" value="Acyl-CoA N-acyltransferases (Nat)"/>
    <property type="match status" value="1"/>
</dbReference>
<dbReference type="AlphaFoldDB" id="A0A1G8VR48"/>
<evidence type="ECO:0000313" key="2">
    <source>
        <dbReference type="EMBL" id="SDJ68558.1"/>
    </source>
</evidence>
<dbReference type="Pfam" id="PF13508">
    <property type="entry name" value="Acetyltransf_7"/>
    <property type="match status" value="1"/>
</dbReference>
<protein>
    <submittedName>
        <fullName evidence="2">Predicted N-acetyltransferase YhbS</fullName>
    </submittedName>
</protein>
<organism evidence="2 3">
    <name type="scientific">Mesorhizobium muleiense</name>
    <dbReference type="NCBI Taxonomy" id="1004279"/>
    <lineage>
        <taxon>Bacteria</taxon>
        <taxon>Pseudomonadati</taxon>
        <taxon>Pseudomonadota</taxon>
        <taxon>Alphaproteobacteria</taxon>
        <taxon>Hyphomicrobiales</taxon>
        <taxon>Phyllobacteriaceae</taxon>
        <taxon>Mesorhizobium</taxon>
    </lineage>
</organism>